<dbReference type="EMBL" id="HAAD01001977">
    <property type="protein sequence ID" value="CDG68209.1"/>
    <property type="molecule type" value="mRNA"/>
</dbReference>
<evidence type="ECO:0000256" key="6">
    <source>
        <dbReference type="SAM" id="Coils"/>
    </source>
</evidence>
<evidence type="ECO:0000256" key="4">
    <source>
        <dbReference type="ARBA" id="ARBA00023136"/>
    </source>
</evidence>
<sequence>MVSVKVCFDYEPEQADELALLTGQIINNVNMQDGGWWEGEINGKRGVFPSNFVEVIKDTNPSQSSLSATAKITNSAKKAKVGFRYEPEQDDELALEVGEIVEILDDSDDGWWKGKLNGKVGMFPSNFVEIFKEETKTSQSSNLPLALPTLPTSPVDLDAPDTKIERTKSQGGVGFGLKLEDLSRNKLKKVTKEVEDPKKPIQKVNPLENSKPETPKPVAAPHRNFDLVQSSVSEPNKTIQKALVTYAYEPEQDDELALTVGDIVVITNTKVFEGWLEGELKGKVGLFPDNFVELLPIEPFKEEPGCEISKSNFSKNSLKRAAKENPAIKTESKMDLTDVEKLKPQVGLNIATDSSILKQELEAKLSTSNQSEVKKGKLPPPPGNKPKPLLPVQSKPKPQAPGPPPKSEKPDGDTSLLQKGMGLLSRIGSTSTPKVSDKETQKIPALVPETQKVPVTVPEKEAQKENVKKDFLTSKIKETSKTLSDESKSNKQDDIDLDSIKPTEQLKHMQRVKVPGKNPPSTIHKHIENTDDINGLKSQIITLTEKLTDMEKRFKLLISQVTEDLDNERKIRLNQQVEIDRLKKQMALLTDPDN</sequence>
<dbReference type="SMART" id="SM00326">
    <property type="entry name" value="SH3"/>
    <property type="match status" value="3"/>
</dbReference>
<dbReference type="CDD" id="cd11874">
    <property type="entry name" value="SH3_CD2AP-like_2"/>
    <property type="match status" value="1"/>
</dbReference>
<evidence type="ECO:0000256" key="2">
    <source>
        <dbReference type="ARBA" id="ARBA00022443"/>
    </source>
</evidence>
<feature type="domain" description="SH3" evidence="8">
    <location>
        <begin position="237"/>
        <end position="297"/>
    </location>
</feature>
<dbReference type="Pfam" id="PF14604">
    <property type="entry name" value="SH3_9"/>
    <property type="match status" value="2"/>
</dbReference>
<evidence type="ECO:0000256" key="5">
    <source>
        <dbReference type="PROSITE-ProRule" id="PRU00192"/>
    </source>
</evidence>
<dbReference type="PRINTS" id="PR00452">
    <property type="entry name" value="SH3DOMAIN"/>
</dbReference>
<proteinExistence type="evidence at transcript level"/>
<dbReference type="InterPro" id="IPR001452">
    <property type="entry name" value="SH3_domain"/>
</dbReference>
<dbReference type="PROSITE" id="PS50002">
    <property type="entry name" value="SH3"/>
    <property type="match status" value="3"/>
</dbReference>
<feature type="compositionally biased region" description="Basic and acidic residues" evidence="7">
    <location>
        <begin position="190"/>
        <end position="199"/>
    </location>
</feature>
<feature type="region of interest" description="Disordered" evidence="7">
    <location>
        <begin position="365"/>
        <end position="449"/>
    </location>
</feature>
<dbReference type="PRINTS" id="PR00499">
    <property type="entry name" value="P67PHOX"/>
</dbReference>
<feature type="compositionally biased region" description="Pro residues" evidence="7">
    <location>
        <begin position="378"/>
        <end position="389"/>
    </location>
</feature>
<dbReference type="Pfam" id="PF00018">
    <property type="entry name" value="SH3_1"/>
    <property type="match status" value="1"/>
</dbReference>
<dbReference type="GO" id="GO:0016477">
    <property type="term" value="P:cell migration"/>
    <property type="evidence" value="ECO:0007669"/>
    <property type="project" value="TreeGrafter"/>
</dbReference>
<keyword evidence="4" id="KW-0472">Membrane</keyword>
<accession>T2M7W8</accession>
<dbReference type="PANTHER" id="PTHR14167:SF81">
    <property type="entry name" value="ENDOPHILIN-A"/>
    <property type="match status" value="1"/>
</dbReference>
<dbReference type="InterPro" id="IPR036028">
    <property type="entry name" value="SH3-like_dom_sf"/>
</dbReference>
<dbReference type="GO" id="GO:0007015">
    <property type="term" value="P:actin filament organization"/>
    <property type="evidence" value="ECO:0007669"/>
    <property type="project" value="TreeGrafter"/>
</dbReference>
<dbReference type="GO" id="GO:0016301">
    <property type="term" value="F:kinase activity"/>
    <property type="evidence" value="ECO:0007669"/>
    <property type="project" value="UniProtKB-KW"/>
</dbReference>
<dbReference type="AlphaFoldDB" id="T2M7W8"/>
<name>T2M7W8_HYDVU</name>
<feature type="domain" description="SH3" evidence="8">
    <location>
        <begin position="1"/>
        <end position="58"/>
    </location>
</feature>
<evidence type="ECO:0000256" key="3">
    <source>
        <dbReference type="ARBA" id="ARBA00023054"/>
    </source>
</evidence>
<dbReference type="PANTHER" id="PTHR14167">
    <property type="entry name" value="SH3 DOMAIN-CONTAINING"/>
    <property type="match status" value="1"/>
</dbReference>
<protein>
    <submittedName>
        <fullName evidence="9">SH3 domain-containing kinase-binding protein 1</fullName>
    </submittedName>
</protein>
<feature type="region of interest" description="Disordered" evidence="7">
    <location>
        <begin position="190"/>
        <end position="220"/>
    </location>
</feature>
<dbReference type="OrthoDB" id="5990455at2759"/>
<comment type="subcellular location">
    <subcellularLocation>
        <location evidence="1">Membrane</location>
        <topology evidence="1">Peripheral membrane protein</topology>
    </subcellularLocation>
</comment>
<dbReference type="InterPro" id="IPR050384">
    <property type="entry name" value="Endophilin_SH3RF"/>
</dbReference>
<keyword evidence="3 6" id="KW-0175">Coiled coil</keyword>
<evidence type="ECO:0000256" key="7">
    <source>
        <dbReference type="SAM" id="MobiDB-lite"/>
    </source>
</evidence>
<dbReference type="SUPFAM" id="SSF50044">
    <property type="entry name" value="SH3-domain"/>
    <property type="match status" value="3"/>
</dbReference>
<reference evidence="9" key="1">
    <citation type="journal article" date="2013" name="Genome Biol. Evol.">
        <title>Punctuated emergences of genetic and phenotypic innovations in eumetazoan, bilaterian, euteleostome, and hominidae ancestors.</title>
        <authorList>
            <person name="Wenger Y."/>
            <person name="Galliot B."/>
        </authorList>
    </citation>
    <scope>NUCLEOTIDE SEQUENCE</scope>
    <source>
        <tissue evidence="9">Whole animals</tissue>
    </source>
</reference>
<keyword evidence="9" id="KW-0418">Kinase</keyword>
<dbReference type="Gene3D" id="2.30.30.40">
    <property type="entry name" value="SH3 Domains"/>
    <property type="match status" value="3"/>
</dbReference>
<feature type="coiled-coil region" evidence="6">
    <location>
        <begin position="533"/>
        <end position="585"/>
    </location>
</feature>
<keyword evidence="9" id="KW-0808">Transferase</keyword>
<evidence type="ECO:0000313" key="9">
    <source>
        <dbReference type="EMBL" id="CDG68209.1"/>
    </source>
</evidence>
<evidence type="ECO:0000259" key="8">
    <source>
        <dbReference type="PROSITE" id="PS50002"/>
    </source>
</evidence>
<feature type="domain" description="SH3" evidence="8">
    <location>
        <begin position="74"/>
        <end position="133"/>
    </location>
</feature>
<gene>
    <name evidence="9" type="primary">SH3KBP1</name>
</gene>
<evidence type="ECO:0000256" key="1">
    <source>
        <dbReference type="ARBA" id="ARBA00004170"/>
    </source>
</evidence>
<organism evidence="9">
    <name type="scientific">Hydra vulgaris</name>
    <name type="common">Hydra</name>
    <name type="synonym">Hydra attenuata</name>
    <dbReference type="NCBI Taxonomy" id="6087"/>
    <lineage>
        <taxon>Eukaryota</taxon>
        <taxon>Metazoa</taxon>
        <taxon>Cnidaria</taxon>
        <taxon>Hydrozoa</taxon>
        <taxon>Hydroidolina</taxon>
        <taxon>Anthoathecata</taxon>
        <taxon>Aplanulata</taxon>
        <taxon>Hydridae</taxon>
        <taxon>Hydra</taxon>
    </lineage>
</organism>
<keyword evidence="2 5" id="KW-0728">SH3 domain</keyword>